<feature type="chain" id="PRO_5008267651" description="Phosphatidylglycerol/phosphatidylinositol transfer protein" evidence="8">
    <location>
        <begin position="20"/>
        <end position="167"/>
    </location>
</feature>
<dbReference type="InterPro" id="IPR033917">
    <property type="entry name" value="ML_PG-PI_TP"/>
</dbReference>
<dbReference type="PANTHER" id="PTHR11306">
    <property type="entry name" value="NIEMANN PICK TYPE C2 PROTEIN NPC2-RELATED"/>
    <property type="match status" value="1"/>
</dbReference>
<evidence type="ECO:0000256" key="2">
    <source>
        <dbReference type="ARBA" id="ARBA00006370"/>
    </source>
</evidence>
<dbReference type="InterPro" id="IPR036846">
    <property type="entry name" value="GM2-AP_sf"/>
</dbReference>
<organism evidence="10 11">
    <name type="scientific">Mollisia scopiformis</name>
    <name type="common">Conifer needle endophyte fungus</name>
    <name type="synonym">Phialocephala scopiformis</name>
    <dbReference type="NCBI Taxonomy" id="149040"/>
    <lineage>
        <taxon>Eukaryota</taxon>
        <taxon>Fungi</taxon>
        <taxon>Dikarya</taxon>
        <taxon>Ascomycota</taxon>
        <taxon>Pezizomycotina</taxon>
        <taxon>Leotiomycetes</taxon>
        <taxon>Helotiales</taxon>
        <taxon>Mollisiaceae</taxon>
        <taxon>Mollisia</taxon>
    </lineage>
</organism>
<dbReference type="GeneID" id="28815449"/>
<feature type="signal peptide" evidence="8">
    <location>
        <begin position="1"/>
        <end position="19"/>
    </location>
</feature>
<sequence length="167" mass="17973">MRLLPLLSVLLSLPATVLSWQSALIAAPSRASLEVPGDNTLSYCKDPSPYIFDISYIDLSPNPPVPGQNLTITAAGISSTTIDDSLGAKLFIQVKLGYITLLHKEYDFCEVIDAVDLECPLEKGYRKLVKEVAIPGAIPPGKYAVTADAYTDGHAEQITCMEGSIVF</sequence>
<evidence type="ECO:0000313" key="10">
    <source>
        <dbReference type="EMBL" id="KUJ12788.1"/>
    </source>
</evidence>
<comment type="similarity">
    <text evidence="2">Belongs to the NPC2 family.</text>
</comment>
<evidence type="ECO:0000256" key="1">
    <source>
        <dbReference type="ARBA" id="ARBA00002053"/>
    </source>
</evidence>
<dbReference type="OrthoDB" id="6409159at2759"/>
<keyword evidence="7" id="KW-0445">Lipid transport</keyword>
<evidence type="ECO:0000256" key="4">
    <source>
        <dbReference type="ARBA" id="ARBA00016056"/>
    </source>
</evidence>
<evidence type="ECO:0000256" key="5">
    <source>
        <dbReference type="ARBA" id="ARBA00022448"/>
    </source>
</evidence>
<dbReference type="InParanoid" id="A0A194WXT6"/>
<dbReference type="GO" id="GO:0032934">
    <property type="term" value="F:sterol binding"/>
    <property type="evidence" value="ECO:0007669"/>
    <property type="project" value="InterPro"/>
</dbReference>
<evidence type="ECO:0000313" key="11">
    <source>
        <dbReference type="Proteomes" id="UP000070700"/>
    </source>
</evidence>
<dbReference type="EMBL" id="KQ947423">
    <property type="protein sequence ID" value="KUJ12788.1"/>
    <property type="molecule type" value="Genomic_DNA"/>
</dbReference>
<comment type="function">
    <text evidence="1">Catalyzes the intermembrane transfer of phosphatidylglycerol and phosphatidylinositol.</text>
</comment>
<dbReference type="InterPro" id="IPR003172">
    <property type="entry name" value="ML_dom"/>
</dbReference>
<evidence type="ECO:0000256" key="8">
    <source>
        <dbReference type="SAM" id="SignalP"/>
    </source>
</evidence>
<dbReference type="Pfam" id="PF02221">
    <property type="entry name" value="E1_DerP2_DerF2"/>
    <property type="match status" value="1"/>
</dbReference>
<reference evidence="10 11" key="1">
    <citation type="submission" date="2015-10" db="EMBL/GenBank/DDBJ databases">
        <title>Full genome of DAOMC 229536 Phialocephala scopiformis, a fungal endophyte of spruce producing the potent anti-insectan compound rugulosin.</title>
        <authorList>
            <consortium name="DOE Joint Genome Institute"/>
            <person name="Walker A.K."/>
            <person name="Frasz S.L."/>
            <person name="Seifert K.A."/>
            <person name="Miller J.D."/>
            <person name="Mondo S.J."/>
            <person name="Labutti K."/>
            <person name="Lipzen A."/>
            <person name="Dockter R."/>
            <person name="Kennedy M."/>
            <person name="Grigoriev I.V."/>
            <person name="Spatafora J.W."/>
        </authorList>
    </citation>
    <scope>NUCLEOTIDE SEQUENCE [LARGE SCALE GENOMIC DNA]</scope>
    <source>
        <strain evidence="10 11">CBS 120377</strain>
    </source>
</reference>
<keyword evidence="11" id="KW-1185">Reference proteome</keyword>
<gene>
    <name evidence="10" type="ORF">LY89DRAFT_193531</name>
</gene>
<dbReference type="PANTHER" id="PTHR11306:SF0">
    <property type="entry name" value="PHOSPHATIDYLGLYCEROL_PHOSPHATIDYLINOSITOL TRANSFER PROTEIN"/>
    <property type="match status" value="1"/>
</dbReference>
<dbReference type="SUPFAM" id="SSF81296">
    <property type="entry name" value="E set domains"/>
    <property type="match status" value="1"/>
</dbReference>
<evidence type="ECO:0000256" key="3">
    <source>
        <dbReference type="ARBA" id="ARBA00011245"/>
    </source>
</evidence>
<accession>A0A194WXT6</accession>
<name>A0A194WXT6_MOLSC</name>
<dbReference type="SMART" id="SM00737">
    <property type="entry name" value="ML"/>
    <property type="match status" value="1"/>
</dbReference>
<dbReference type="InterPro" id="IPR014756">
    <property type="entry name" value="Ig_E-set"/>
</dbReference>
<evidence type="ECO:0000259" key="9">
    <source>
        <dbReference type="SMART" id="SM00737"/>
    </source>
</evidence>
<evidence type="ECO:0000256" key="6">
    <source>
        <dbReference type="ARBA" id="ARBA00022729"/>
    </source>
</evidence>
<dbReference type="CDD" id="cd00917">
    <property type="entry name" value="PG-PI_TP"/>
    <property type="match status" value="1"/>
</dbReference>
<protein>
    <recommendedName>
        <fullName evidence="4">Phosphatidylglycerol/phosphatidylinositol transfer protein</fullName>
    </recommendedName>
</protein>
<keyword evidence="5" id="KW-0813">Transport</keyword>
<dbReference type="AlphaFoldDB" id="A0A194WXT6"/>
<keyword evidence="6 8" id="KW-0732">Signal</keyword>
<feature type="domain" description="MD-2-related lipid-recognition" evidence="9">
    <location>
        <begin position="41"/>
        <end position="165"/>
    </location>
</feature>
<dbReference type="Gene3D" id="2.70.220.10">
    <property type="entry name" value="Ganglioside GM2 activator"/>
    <property type="match status" value="1"/>
</dbReference>
<dbReference type="KEGG" id="psco:LY89DRAFT_193531"/>
<dbReference type="InterPro" id="IPR039670">
    <property type="entry name" value="NPC2-like"/>
</dbReference>
<evidence type="ECO:0000256" key="7">
    <source>
        <dbReference type="ARBA" id="ARBA00023055"/>
    </source>
</evidence>
<dbReference type="RefSeq" id="XP_018067143.1">
    <property type="nucleotide sequence ID" value="XM_018205723.1"/>
</dbReference>
<dbReference type="GO" id="GO:0032366">
    <property type="term" value="P:intracellular sterol transport"/>
    <property type="evidence" value="ECO:0007669"/>
    <property type="project" value="InterPro"/>
</dbReference>
<proteinExistence type="inferred from homology"/>
<comment type="subunit">
    <text evidence="3">Monomer.</text>
</comment>
<dbReference type="Proteomes" id="UP000070700">
    <property type="component" value="Unassembled WGS sequence"/>
</dbReference>